<evidence type="ECO:0000256" key="2">
    <source>
        <dbReference type="ARBA" id="ARBA00022967"/>
    </source>
</evidence>
<keyword evidence="3 8" id="KW-0520">NAD</keyword>
<sequence>MVLSANVASAQTSSGGNNYFIYSMVAIAVFLFFYLVVQVSDNLMAIEAKQSGADKTGANFSLFPRIQELFAPSLPEYASNKNVHRLSKGHDILLQGVADKVIDEGVQATTFAVQPVNYRGIAPIPKMLVEVGAEVQAGDALFFDKNDPDTKYVAPVSGEVIAINRGAKRSITEVVILADKDQTYRQVDKVDPETASREELVSYLRETGLWPLINQRPFDVVADPNEVPRDIFISTFDTAPLAPDLELVVAGREASFQKGLDVLSKLTSGKVHLGLNAKGANPPAAVFSDASGVEKHWFHGKHPAGNVGVQIHHIAPLGTQDKVWTLGVQDVISIGEMFLEGKYNVERIVALTGYELNQPKYVRTYLGAKISDLIKDNVKSDKVRLISGDVLSGEKKNIDQFLNAKDDQLTVIEEGNDYELFGWLLPIEPRPSVSNTFPNFLYPDYAFKADTNTHGEKRAFVVTGQYEAVLPMDIYPQHLMKAILTNDFERMEGLGIHEVSEEDIALCEFVCTSKQPLQDILRKGQKMMLEQG</sequence>
<organism evidence="13 14">
    <name type="scientific">Flavilitoribacter nigricans (strain ATCC 23147 / DSM 23189 / NBRC 102662 / NCIMB 1420 / SS-2)</name>
    <name type="common">Lewinella nigricans</name>
    <dbReference type="NCBI Taxonomy" id="1122177"/>
    <lineage>
        <taxon>Bacteria</taxon>
        <taxon>Pseudomonadati</taxon>
        <taxon>Bacteroidota</taxon>
        <taxon>Saprospiria</taxon>
        <taxon>Saprospirales</taxon>
        <taxon>Lewinellaceae</taxon>
        <taxon>Flavilitoribacter</taxon>
    </lineage>
</organism>
<reference evidence="13 14" key="1">
    <citation type="submission" date="2017-10" db="EMBL/GenBank/DDBJ databases">
        <title>The draft genome sequence of Lewinella nigricans NBRC 102662.</title>
        <authorList>
            <person name="Wang K."/>
        </authorList>
    </citation>
    <scope>NUCLEOTIDE SEQUENCE [LARGE SCALE GENOMIC DNA]</scope>
    <source>
        <strain evidence="13 14">NBRC 102662</strain>
    </source>
</reference>
<dbReference type="Pfam" id="PF11973">
    <property type="entry name" value="NQRA_SLBB"/>
    <property type="match status" value="1"/>
</dbReference>
<dbReference type="EMBL" id="PDUD01000017">
    <property type="protein sequence ID" value="PHN06640.1"/>
    <property type="molecule type" value="Genomic_DNA"/>
</dbReference>
<dbReference type="Proteomes" id="UP000223913">
    <property type="component" value="Unassembled WGS sequence"/>
</dbReference>
<evidence type="ECO:0000256" key="6">
    <source>
        <dbReference type="ARBA" id="ARBA00023075"/>
    </source>
</evidence>
<comment type="function">
    <text evidence="8">NQR complex catalyzes the reduction of ubiquinone-1 to ubiquinol by two successive reactions, coupled with the transport of Na(+) ions from the cytoplasm to the periplasm. NqrA to NqrE are probably involved in the second step, the conversion of ubisemiquinone to ubiquinol.</text>
</comment>
<gene>
    <name evidence="8" type="primary">nqrA</name>
    <name evidence="13" type="ORF">CRP01_10105</name>
</gene>
<dbReference type="GO" id="GO:0006814">
    <property type="term" value="P:sodium ion transport"/>
    <property type="evidence" value="ECO:0007669"/>
    <property type="project" value="UniProtKB-UniRule"/>
</dbReference>
<keyword evidence="9" id="KW-1133">Transmembrane helix</keyword>
<protein>
    <recommendedName>
        <fullName evidence="8">Na(+)-translocating NADH-quinone reductase subunit A</fullName>
        <shortName evidence="8">Na(+)-NQR subunit A</shortName>
        <shortName evidence="8">Na(+)-translocating NQR subunit A</shortName>
        <ecNumber evidence="8">7.2.1.1</ecNumber>
    </recommendedName>
    <alternativeName>
        <fullName evidence="8">NQR complex subunit A</fullName>
    </alternativeName>
    <alternativeName>
        <fullName evidence="8">NQR-1 subunit A</fullName>
    </alternativeName>
</protein>
<evidence type="ECO:0000259" key="12">
    <source>
        <dbReference type="Pfam" id="PF24836"/>
    </source>
</evidence>
<evidence type="ECO:0000313" key="14">
    <source>
        <dbReference type="Proteomes" id="UP000223913"/>
    </source>
</evidence>
<keyword evidence="7 8" id="KW-0739">Sodium transport</keyword>
<dbReference type="NCBIfam" id="TIGR01936">
    <property type="entry name" value="nqrA"/>
    <property type="match status" value="1"/>
</dbReference>
<evidence type="ECO:0000256" key="3">
    <source>
        <dbReference type="ARBA" id="ARBA00023027"/>
    </source>
</evidence>
<dbReference type="HAMAP" id="MF_00425">
    <property type="entry name" value="NqrA"/>
    <property type="match status" value="1"/>
</dbReference>
<keyword evidence="4 8" id="KW-0915">Sodium</keyword>
<dbReference type="GO" id="GO:0016655">
    <property type="term" value="F:oxidoreductase activity, acting on NAD(P)H, quinone or similar compound as acceptor"/>
    <property type="evidence" value="ECO:0007669"/>
    <property type="project" value="UniProtKB-UniRule"/>
</dbReference>
<keyword evidence="9" id="KW-0472">Membrane</keyword>
<feature type="domain" description="NqrA second alpha/beta" evidence="12">
    <location>
        <begin position="196"/>
        <end position="342"/>
    </location>
</feature>
<keyword evidence="1 8" id="KW-0813">Transport</keyword>
<comment type="caution">
    <text evidence="13">The sequence shown here is derived from an EMBL/GenBank/DDBJ whole genome shotgun (WGS) entry which is preliminary data.</text>
</comment>
<feature type="transmembrane region" description="Helical" evidence="9">
    <location>
        <begin position="20"/>
        <end position="37"/>
    </location>
</feature>
<evidence type="ECO:0000259" key="10">
    <source>
        <dbReference type="Pfam" id="PF05896"/>
    </source>
</evidence>
<dbReference type="InterPro" id="IPR056147">
    <property type="entry name" value="NQRA_N"/>
</dbReference>
<evidence type="ECO:0000256" key="4">
    <source>
        <dbReference type="ARBA" id="ARBA00023053"/>
    </source>
</evidence>
<dbReference type="PANTHER" id="PTHR37839">
    <property type="entry name" value="NA(+)-TRANSLOCATING NADH-QUINONE REDUCTASE SUBUNIT A"/>
    <property type="match status" value="1"/>
</dbReference>
<keyword evidence="5 8" id="KW-0406">Ion transport</keyword>
<evidence type="ECO:0000313" key="13">
    <source>
        <dbReference type="EMBL" id="PHN06640.1"/>
    </source>
</evidence>
<dbReference type="Pfam" id="PF24836">
    <property type="entry name" value="NQRA_2nd"/>
    <property type="match status" value="1"/>
</dbReference>
<evidence type="ECO:0000256" key="1">
    <source>
        <dbReference type="ARBA" id="ARBA00022448"/>
    </source>
</evidence>
<evidence type="ECO:0000259" key="11">
    <source>
        <dbReference type="Pfam" id="PF11973"/>
    </source>
</evidence>
<evidence type="ECO:0000256" key="5">
    <source>
        <dbReference type="ARBA" id="ARBA00023065"/>
    </source>
</evidence>
<dbReference type="OrthoDB" id="9774536at2"/>
<dbReference type="InterPro" id="IPR022615">
    <property type="entry name" value="NqrA_C_domain"/>
</dbReference>
<evidence type="ECO:0000256" key="9">
    <source>
        <dbReference type="SAM" id="Phobius"/>
    </source>
</evidence>
<keyword evidence="14" id="KW-1185">Reference proteome</keyword>
<comment type="catalytic activity">
    <reaction evidence="8">
        <text>a ubiquinone + n Na(+)(in) + NADH + H(+) = a ubiquinol + n Na(+)(out) + NAD(+)</text>
        <dbReference type="Rhea" id="RHEA:47748"/>
        <dbReference type="Rhea" id="RHEA-COMP:9565"/>
        <dbReference type="Rhea" id="RHEA-COMP:9566"/>
        <dbReference type="ChEBI" id="CHEBI:15378"/>
        <dbReference type="ChEBI" id="CHEBI:16389"/>
        <dbReference type="ChEBI" id="CHEBI:17976"/>
        <dbReference type="ChEBI" id="CHEBI:29101"/>
        <dbReference type="ChEBI" id="CHEBI:57540"/>
        <dbReference type="ChEBI" id="CHEBI:57945"/>
        <dbReference type="EC" id="7.2.1.1"/>
    </reaction>
</comment>
<accession>A0A2D0NE40</accession>
<proteinExistence type="inferred from homology"/>
<comment type="subunit">
    <text evidence="8">Composed of six subunits; NqrA, NqrB, NqrC, NqrD, NqrE and NqrF.</text>
</comment>
<feature type="domain" description="NqrA N-terminal barrel-sandwich hybrid" evidence="10">
    <location>
        <begin position="86"/>
        <end position="178"/>
    </location>
</feature>
<evidence type="ECO:0000256" key="7">
    <source>
        <dbReference type="ARBA" id="ARBA00023201"/>
    </source>
</evidence>
<dbReference type="NCBIfam" id="NF003761">
    <property type="entry name" value="PRK05352.1-4"/>
    <property type="match status" value="1"/>
</dbReference>
<dbReference type="InterPro" id="IPR056148">
    <property type="entry name" value="NQRA_2nd"/>
</dbReference>
<feature type="domain" description="Na(+)-translocating NADH-quinone reductase subunit A C-terminal" evidence="11">
    <location>
        <begin position="348"/>
        <end position="395"/>
    </location>
</feature>
<name>A0A2D0NE40_FLAN2</name>
<dbReference type="AlphaFoldDB" id="A0A2D0NE40"/>
<keyword evidence="2 8" id="KW-1278">Translocase</keyword>
<comment type="similarity">
    <text evidence="8">Belongs to the NqrA family.</text>
</comment>
<dbReference type="EC" id="7.2.1.1" evidence="8"/>
<keyword evidence="9" id="KW-0812">Transmembrane</keyword>
<keyword evidence="6 8" id="KW-0830">Ubiquinone</keyword>
<evidence type="ECO:0000256" key="8">
    <source>
        <dbReference type="HAMAP-Rule" id="MF_00425"/>
    </source>
</evidence>
<dbReference type="PANTHER" id="PTHR37839:SF1">
    <property type="entry name" value="NA(+)-TRANSLOCATING NADH-QUINONE REDUCTASE SUBUNIT A"/>
    <property type="match status" value="1"/>
</dbReference>
<dbReference type="InterPro" id="IPR008703">
    <property type="entry name" value="NqrA"/>
</dbReference>
<dbReference type="Pfam" id="PF05896">
    <property type="entry name" value="NQRA_N"/>
    <property type="match status" value="1"/>
</dbReference>